<dbReference type="PANTHER" id="PTHR36448">
    <property type="entry name" value="BLR7373 PROTEIN"/>
    <property type="match status" value="1"/>
</dbReference>
<keyword evidence="4" id="KW-1185">Reference proteome</keyword>
<evidence type="ECO:0000256" key="1">
    <source>
        <dbReference type="SAM" id="MobiDB-lite"/>
    </source>
</evidence>
<dbReference type="EMBL" id="BMQG01000010">
    <property type="protein sequence ID" value="GGM51278.1"/>
    <property type="molecule type" value="Genomic_DNA"/>
</dbReference>
<dbReference type="InterPro" id="IPR011051">
    <property type="entry name" value="RmlC_Cupin_sf"/>
</dbReference>
<comment type="caution">
    <text evidence="3">The sequence shown here is derived from an EMBL/GenBank/DDBJ whole genome shotgun (WGS) entry which is preliminary data.</text>
</comment>
<sequence>MPHDRLHLPARGRVPNNPQPARLYRAALTVPPAQIGAHLAANGWTNAWQGGIYPFTHYHSSAHEVLVIARGQAHLTLGGVGGPQVTVTAGDALTLPAGTGHRNDGSSPDLLVVGAYAQGRDWDTCRPETTEPQSARTRVAQVPDPERDPISGDPWSAGT</sequence>
<dbReference type="InterPro" id="IPR047121">
    <property type="entry name" value="YjiB-like"/>
</dbReference>
<dbReference type="RefSeq" id="WP_110828618.1">
    <property type="nucleotide sequence ID" value="NZ_BMQG01000010.1"/>
</dbReference>
<dbReference type="AlphaFoldDB" id="A0A8H9L9T9"/>
<dbReference type="InterPro" id="IPR014500">
    <property type="entry name" value="UCP019307_cupin"/>
</dbReference>
<dbReference type="SUPFAM" id="SSF51182">
    <property type="entry name" value="RmlC-like cupins"/>
    <property type="match status" value="1"/>
</dbReference>
<evidence type="ECO:0000259" key="2">
    <source>
        <dbReference type="Pfam" id="PF07883"/>
    </source>
</evidence>
<dbReference type="InterPro" id="IPR013096">
    <property type="entry name" value="Cupin_2"/>
</dbReference>
<accession>A0A8H9L9T9</accession>
<evidence type="ECO:0000313" key="4">
    <source>
        <dbReference type="Proteomes" id="UP000600547"/>
    </source>
</evidence>
<name>A0A8H9L9T9_9DEIO</name>
<proteinExistence type="predicted"/>
<feature type="region of interest" description="Disordered" evidence="1">
    <location>
        <begin position="122"/>
        <end position="159"/>
    </location>
</feature>
<dbReference type="Proteomes" id="UP000600547">
    <property type="component" value="Unassembled WGS sequence"/>
</dbReference>
<dbReference type="PANTHER" id="PTHR36448:SF2">
    <property type="entry name" value="CUPIN TYPE-1 DOMAIN-CONTAINING PROTEIN"/>
    <property type="match status" value="1"/>
</dbReference>
<dbReference type="PIRSF" id="PIRSF019307">
    <property type="entry name" value="UCP019307"/>
    <property type="match status" value="1"/>
</dbReference>
<dbReference type="Gene3D" id="2.60.120.10">
    <property type="entry name" value="Jelly Rolls"/>
    <property type="match status" value="1"/>
</dbReference>
<reference evidence="4" key="1">
    <citation type="journal article" date="2019" name="Int. J. Syst. Evol. Microbiol.">
        <title>The Global Catalogue of Microorganisms (GCM) 10K type strain sequencing project: providing services to taxonomists for standard genome sequencing and annotation.</title>
        <authorList>
            <consortium name="The Broad Institute Genomics Platform"/>
            <consortium name="The Broad Institute Genome Sequencing Center for Infectious Disease"/>
            <person name="Wu L."/>
            <person name="Ma J."/>
        </authorList>
    </citation>
    <scope>NUCLEOTIDE SEQUENCE [LARGE SCALE GENOMIC DNA]</scope>
    <source>
        <strain evidence="4">JCM 31047</strain>
    </source>
</reference>
<evidence type="ECO:0000313" key="3">
    <source>
        <dbReference type="EMBL" id="GGM51278.1"/>
    </source>
</evidence>
<gene>
    <name evidence="3" type="ORF">GCM10008956_29170</name>
</gene>
<protein>
    <recommendedName>
        <fullName evidence="2">Cupin type-2 domain-containing protein</fullName>
    </recommendedName>
</protein>
<dbReference type="Pfam" id="PF07883">
    <property type="entry name" value="Cupin_2"/>
    <property type="match status" value="1"/>
</dbReference>
<organism evidence="3 4">
    <name type="scientific">Deinococcus arenae</name>
    <dbReference type="NCBI Taxonomy" id="1452751"/>
    <lineage>
        <taxon>Bacteria</taxon>
        <taxon>Thermotogati</taxon>
        <taxon>Deinococcota</taxon>
        <taxon>Deinococci</taxon>
        <taxon>Deinococcales</taxon>
        <taxon>Deinococcaceae</taxon>
        <taxon>Deinococcus</taxon>
    </lineage>
</organism>
<dbReference type="InterPro" id="IPR014710">
    <property type="entry name" value="RmlC-like_jellyroll"/>
</dbReference>
<feature type="domain" description="Cupin type-2" evidence="2">
    <location>
        <begin position="56"/>
        <end position="103"/>
    </location>
</feature>
<dbReference type="CDD" id="cd02219">
    <property type="entry name" value="cupin_YjlB-like"/>
    <property type="match status" value="1"/>
</dbReference>